<evidence type="ECO:0000313" key="8">
    <source>
        <dbReference type="EMBL" id="CDI78295.1"/>
    </source>
</evidence>
<proteinExistence type="predicted"/>
<dbReference type="PANTHER" id="PTHR12225:SF0">
    <property type="entry name" value="PROTEASOMAL UBIQUITIN RECEPTOR ADRM1"/>
    <property type="match status" value="1"/>
</dbReference>
<dbReference type="GO" id="GO:0008541">
    <property type="term" value="C:proteasome regulatory particle, lid subcomplex"/>
    <property type="evidence" value="ECO:0007669"/>
    <property type="project" value="TreeGrafter"/>
</dbReference>
<dbReference type="PROSITE" id="PS51917">
    <property type="entry name" value="PRU"/>
    <property type="match status" value="1"/>
</dbReference>
<feature type="region of interest" description="Disordered" evidence="6">
    <location>
        <begin position="200"/>
        <end position="231"/>
    </location>
</feature>
<gene>
    <name evidence="8" type="ORF">EAH_00032080</name>
</gene>
<dbReference type="Gene3D" id="1.10.2020.20">
    <property type="match status" value="1"/>
</dbReference>
<name>U6GDR5_EIMAC</name>
<feature type="compositionally biased region" description="Acidic residues" evidence="6">
    <location>
        <begin position="554"/>
        <end position="565"/>
    </location>
</feature>
<feature type="domain" description="Pru" evidence="7">
    <location>
        <begin position="230"/>
        <end position="340"/>
    </location>
</feature>
<feature type="region of interest" description="Disordered" evidence="6">
    <location>
        <begin position="132"/>
        <end position="162"/>
    </location>
</feature>
<keyword evidence="5" id="KW-0539">Nucleus</keyword>
<feature type="region of interest" description="Disordered" evidence="6">
    <location>
        <begin position="509"/>
        <end position="565"/>
    </location>
</feature>
<protein>
    <submittedName>
        <fullName evidence="8">Nucleolar protein family a, putative</fullName>
    </submittedName>
</protein>
<dbReference type="GO" id="GO:0061133">
    <property type="term" value="F:endopeptidase activator activity"/>
    <property type="evidence" value="ECO:0007669"/>
    <property type="project" value="TreeGrafter"/>
</dbReference>
<evidence type="ECO:0000256" key="4">
    <source>
        <dbReference type="ARBA" id="ARBA00022942"/>
    </source>
</evidence>
<dbReference type="VEuPathDB" id="ToxoDB:EAH_00032080"/>
<dbReference type="Gene3D" id="2.40.10.230">
    <property type="entry name" value="Probable tRNA pseudouridine synthase domain"/>
    <property type="match status" value="1"/>
</dbReference>
<dbReference type="GO" id="GO:0001522">
    <property type="term" value="P:pseudouridine synthesis"/>
    <property type="evidence" value="ECO:0007669"/>
    <property type="project" value="InterPro"/>
</dbReference>
<dbReference type="Pfam" id="PF04683">
    <property type="entry name" value="Rpn13_ADRM1_Pru"/>
    <property type="match status" value="1"/>
</dbReference>
<dbReference type="GO" id="GO:0070628">
    <property type="term" value="F:proteasome binding"/>
    <property type="evidence" value="ECO:0007669"/>
    <property type="project" value="TreeGrafter"/>
</dbReference>
<comment type="subcellular location">
    <subcellularLocation>
        <location evidence="2">Cytoplasm</location>
    </subcellularLocation>
    <subcellularLocation>
        <location evidence="1">Nucleus</location>
    </subcellularLocation>
</comment>
<dbReference type="GeneID" id="25271278"/>
<sequence length="565" mass="58915">MHALFKVQLRMSGRGGRGGFRGGRGGGRGGFRGGRGGGGAEAGEVMHAAENELVVKGLLQQQVPYFNGRIFLANKEEVGRVDEILGPINEMYFSVKLNDGIKASSIKPSTKAGVLLAGGEEGLGAAAAEEAEGSAEGLEEPQEVVGVASGAAEEEDANKPQQLQQQQQLLLLHQLQHQQLKNVLRQQLSKSHFPLLPATEQQQQLQQQHSSEAGEMVVGGSSSEAPARDEGGQVLASIRAGRCILSGTLVSADPRRGTLQLVKGSSGLSLAWRLRPSGYLVESFLLPSDLIIEMLPKERGRIVAFKSKEKGIKSLFWFQDPDPAADALFIEEIKEELNKQNAKSGVFSFICSAQRTGGASSSAAAATAAAAAAAAAAGQQHQQQQQHEEQLRQLLRSFAAERAGRRSTRIVSLSKVLDSEAISVLSSDPEAMQQLAELMPSSLKSPAEAVAALRCPQLSLSLAALTQAIATDARPILISMGITSPPPLAADPLEAFALALEEKFGEDAAAAPAAPAAPAAATAAAPAPAATDAPAETAAAAETEAAAETGTGSEEMDQEAADPKQ</sequence>
<dbReference type="InterPro" id="IPR032368">
    <property type="entry name" value="RPN13_DEUBAD"/>
</dbReference>
<accession>U6GDR5</accession>
<evidence type="ECO:0000256" key="1">
    <source>
        <dbReference type="ARBA" id="ARBA00004123"/>
    </source>
</evidence>
<keyword evidence="3" id="KW-0963">Cytoplasm</keyword>
<dbReference type="Proteomes" id="UP000018050">
    <property type="component" value="Unassembled WGS sequence"/>
</dbReference>
<feature type="region of interest" description="Disordered" evidence="6">
    <location>
        <begin position="16"/>
        <end position="38"/>
    </location>
</feature>
<evidence type="ECO:0000256" key="5">
    <source>
        <dbReference type="ARBA" id="ARBA00023242"/>
    </source>
</evidence>
<dbReference type="AlphaFoldDB" id="U6GDR5"/>
<dbReference type="InterPro" id="IPR038633">
    <property type="entry name" value="Rpn13/ADRM1_Pru_sf"/>
</dbReference>
<dbReference type="InterPro" id="IPR006773">
    <property type="entry name" value="Rpn13/ADRM1"/>
</dbReference>
<dbReference type="InterPro" id="IPR044868">
    <property type="entry name" value="Rpn13/ADRM1_Pru"/>
</dbReference>
<dbReference type="InterPro" id="IPR007504">
    <property type="entry name" value="H/ACA_rnp_Gar1/Naf1"/>
</dbReference>
<dbReference type="Gene3D" id="2.30.29.70">
    <property type="entry name" value="Proteasomal ubiquitin receptor Rpn13/ADRM1"/>
    <property type="match status" value="1"/>
</dbReference>
<dbReference type="InterPro" id="IPR038108">
    <property type="entry name" value="RPN13_DEUBAD_sf"/>
</dbReference>
<dbReference type="InterPro" id="IPR009000">
    <property type="entry name" value="Transl_B-barrel_sf"/>
</dbReference>
<feature type="compositionally biased region" description="Acidic residues" evidence="6">
    <location>
        <begin position="132"/>
        <end position="142"/>
    </location>
</feature>
<dbReference type="SUPFAM" id="SSF50447">
    <property type="entry name" value="Translation proteins"/>
    <property type="match status" value="1"/>
</dbReference>
<keyword evidence="9" id="KW-1185">Reference proteome</keyword>
<reference evidence="8" key="2">
    <citation type="submission" date="2013-10" db="EMBL/GenBank/DDBJ databases">
        <authorList>
            <person name="Aslett M."/>
        </authorList>
    </citation>
    <scope>NUCLEOTIDE SEQUENCE [LARGE SCALE GENOMIC DNA]</scope>
    <source>
        <strain evidence="8">Houghton</strain>
    </source>
</reference>
<dbReference type="OrthoDB" id="2187159at2759"/>
<evidence type="ECO:0000256" key="2">
    <source>
        <dbReference type="ARBA" id="ARBA00004496"/>
    </source>
</evidence>
<organism evidence="8 9">
    <name type="scientific">Eimeria acervulina</name>
    <name type="common">Coccidian parasite</name>
    <dbReference type="NCBI Taxonomy" id="5801"/>
    <lineage>
        <taxon>Eukaryota</taxon>
        <taxon>Sar</taxon>
        <taxon>Alveolata</taxon>
        <taxon>Apicomplexa</taxon>
        <taxon>Conoidasida</taxon>
        <taxon>Coccidia</taxon>
        <taxon>Eucoccidiorida</taxon>
        <taxon>Eimeriorina</taxon>
        <taxon>Eimeriidae</taxon>
        <taxon>Eimeria</taxon>
    </lineage>
</organism>
<dbReference type="EMBL" id="HG670845">
    <property type="protein sequence ID" value="CDI78295.1"/>
    <property type="molecule type" value="Genomic_DNA"/>
</dbReference>
<dbReference type="GO" id="GO:0005634">
    <property type="term" value="C:nucleus"/>
    <property type="evidence" value="ECO:0007669"/>
    <property type="project" value="UniProtKB-SubCell"/>
</dbReference>
<dbReference type="Pfam" id="PF16550">
    <property type="entry name" value="RPN13_C"/>
    <property type="match status" value="1"/>
</dbReference>
<feature type="compositionally biased region" description="Low complexity" evidence="6">
    <location>
        <begin position="509"/>
        <end position="549"/>
    </location>
</feature>
<dbReference type="GO" id="GO:0042254">
    <property type="term" value="P:ribosome biogenesis"/>
    <property type="evidence" value="ECO:0007669"/>
    <property type="project" value="InterPro"/>
</dbReference>
<evidence type="ECO:0000259" key="7">
    <source>
        <dbReference type="PROSITE" id="PS51917"/>
    </source>
</evidence>
<dbReference type="Pfam" id="PF04410">
    <property type="entry name" value="Gar1"/>
    <property type="match status" value="1"/>
</dbReference>
<evidence type="ECO:0000313" key="9">
    <source>
        <dbReference type="Proteomes" id="UP000018050"/>
    </source>
</evidence>
<evidence type="ECO:0000256" key="3">
    <source>
        <dbReference type="ARBA" id="ARBA00022490"/>
    </source>
</evidence>
<dbReference type="InterPro" id="IPR038664">
    <property type="entry name" value="Gar1/Naf1_Cbf5-bd_sf"/>
</dbReference>
<dbReference type="GO" id="GO:0005737">
    <property type="term" value="C:cytoplasm"/>
    <property type="evidence" value="ECO:0007669"/>
    <property type="project" value="UniProtKB-SubCell"/>
</dbReference>
<dbReference type="PANTHER" id="PTHR12225">
    <property type="entry name" value="ADHESION REGULATING MOLECULE 1 110 KDA CELL MEMBRANE GLYCOPROTEIN"/>
    <property type="match status" value="1"/>
</dbReference>
<evidence type="ECO:0000256" key="6">
    <source>
        <dbReference type="SAM" id="MobiDB-lite"/>
    </source>
</evidence>
<keyword evidence="4" id="KW-0647">Proteasome</keyword>
<dbReference type="RefSeq" id="XP_013251466.1">
    <property type="nucleotide sequence ID" value="XM_013396012.1"/>
</dbReference>
<reference evidence="8" key="1">
    <citation type="submission" date="2013-10" db="EMBL/GenBank/DDBJ databases">
        <title>Genomic analysis of the causative agents of coccidiosis in chickens.</title>
        <authorList>
            <person name="Reid A.J."/>
            <person name="Blake D."/>
            <person name="Billington K."/>
            <person name="Browne H."/>
            <person name="Dunn M."/>
            <person name="Hung S."/>
            <person name="Kawahara F."/>
            <person name="Miranda-Saavedra D."/>
            <person name="Mourier T."/>
            <person name="Nagra H."/>
            <person name="Otto T.D."/>
            <person name="Rawlings N."/>
            <person name="Sanchez A."/>
            <person name="Sanders M."/>
            <person name="Subramaniam C."/>
            <person name="Tay Y."/>
            <person name="Dear P."/>
            <person name="Doerig C."/>
            <person name="Gruber A."/>
            <person name="Parkinson J."/>
            <person name="Shirley M."/>
            <person name="Wan K.L."/>
            <person name="Berriman M."/>
            <person name="Tomley F."/>
            <person name="Pain A."/>
        </authorList>
    </citation>
    <scope>NUCLEOTIDE SEQUENCE [LARGE SCALE GENOMIC DNA]</scope>
    <source>
        <strain evidence="8">Houghton</strain>
    </source>
</reference>